<dbReference type="GeneID" id="300114768"/>
<feature type="domain" description="DUF4350" evidence="2">
    <location>
        <begin position="50"/>
        <end position="232"/>
    </location>
</feature>
<dbReference type="InterPro" id="IPR025646">
    <property type="entry name" value="DUF4350"/>
</dbReference>
<proteinExistence type="predicted"/>
<reference evidence="3 4" key="1">
    <citation type="submission" date="2018-08" db="EMBL/GenBank/DDBJ databases">
        <authorList>
            <person name="Ferrada E.E."/>
            <person name="Latorre B.A."/>
        </authorList>
    </citation>
    <scope>NUCLEOTIDE SEQUENCE [LARGE SCALE GENOMIC DNA]</scope>
    <source>
        <strain evidence="3 4">VK-A60T</strain>
    </source>
</reference>
<name>A0A385D9U2_9ACTN</name>
<dbReference type="KEGG" id="sky:D0C37_11250"/>
<protein>
    <submittedName>
        <fullName evidence="3">DUF4350 domain-containing protein</fullName>
    </submittedName>
</protein>
<evidence type="ECO:0000256" key="1">
    <source>
        <dbReference type="SAM" id="MobiDB-lite"/>
    </source>
</evidence>
<evidence type="ECO:0000259" key="2">
    <source>
        <dbReference type="Pfam" id="PF14258"/>
    </source>
</evidence>
<feature type="region of interest" description="Disordered" evidence="1">
    <location>
        <begin position="124"/>
        <end position="144"/>
    </location>
</feature>
<sequence>MTSLAPVSSRLSPLWVRSRGILLAVLLIVVAGITLAALQQGDESGELDPSSYDPRGSRAVAALLAHDGIRVQPVDSLTALRERAGPDTTLLVTVPDRLTGEQQAALRSTASEADARLVLVTPGPSSLTGLAPGTEARPPAERSTVAPACTFPAAQRAGDADMGGLRYSTGVSGAERCYPSDGLPSLLRLPALAPATEGTPGSPETVLLGSSDILHNERLDEHGNASLALQLLGSRPHLLWFLPSSSDASAAPEEPRGFLELVPAGWRWATLQLCLAAVLAAIWRGRRLGPVVSEDLPVVVRASETTEGRARLYHRADARDQAAALLRRASRARLAELTGVAAADADAPEVLLPTLTALLESRAPDRDPASLLFGPAPTDHAGLVRLADQLDALESEVRTS</sequence>
<dbReference type="Proteomes" id="UP000259636">
    <property type="component" value="Chromosome"/>
</dbReference>
<organism evidence="3 4">
    <name type="scientific">Streptomyces koyangensis</name>
    <dbReference type="NCBI Taxonomy" id="188770"/>
    <lineage>
        <taxon>Bacteria</taxon>
        <taxon>Bacillati</taxon>
        <taxon>Actinomycetota</taxon>
        <taxon>Actinomycetes</taxon>
        <taxon>Kitasatosporales</taxon>
        <taxon>Streptomycetaceae</taxon>
        <taxon>Streptomyces</taxon>
        <taxon>Streptomyces aurantiacus group</taxon>
    </lineage>
</organism>
<evidence type="ECO:0000313" key="4">
    <source>
        <dbReference type="Proteomes" id="UP000259636"/>
    </source>
</evidence>
<dbReference type="AlphaFoldDB" id="A0A385D9U2"/>
<dbReference type="EMBL" id="CP031742">
    <property type="protein sequence ID" value="AXQ55125.1"/>
    <property type="molecule type" value="Genomic_DNA"/>
</dbReference>
<dbReference type="RefSeq" id="WP_101281280.1">
    <property type="nucleotide sequence ID" value="NZ_CP031742.1"/>
</dbReference>
<dbReference type="Pfam" id="PF14258">
    <property type="entry name" value="DUF4350"/>
    <property type="match status" value="1"/>
</dbReference>
<gene>
    <name evidence="3" type="ORF">D0C37_11250</name>
</gene>
<accession>A0A385D9U2</accession>
<evidence type="ECO:0000313" key="3">
    <source>
        <dbReference type="EMBL" id="AXQ55125.1"/>
    </source>
</evidence>